<evidence type="ECO:0000313" key="3">
    <source>
        <dbReference type="EMBL" id="ROR83624.1"/>
    </source>
</evidence>
<sequence length="330" mass="35885">MARVTAPMLEMLWETDDPAEVVAARFGFRDAAAVGEWVAATVGDHWGVDVESVTRVVMSGHNALAWISAPSGSFLAKWSVLPPRFPRLAALTQLTAWLGERGLPVSAPVPSVDGRVQMQIDDGTSMSLQHQISGSLLDASDRDQVIAAGAALARLHLALARYPDTEDVGAFADPPKPLATRIRGWLESDRSGLLTPSARETLIRLVDNSPTERLSAQLVHGDFRAANILCAGHDIAAVLDFEEARFDFPIMELAQSAVMLGTRFRDWGPVSTHVHAWLLEGYTSERPLTSTEADWWNLLVLWFSLVLVPPGEDPTGWGPAAKNLLVRMAV</sequence>
<feature type="domain" description="Aminoglycoside phosphotransferase" evidence="2">
    <location>
        <begin position="85"/>
        <end position="288"/>
    </location>
</feature>
<dbReference type="PANTHER" id="PTHR21064">
    <property type="entry name" value="AMINOGLYCOSIDE PHOSPHOTRANSFERASE DOMAIN-CONTAINING PROTEIN-RELATED"/>
    <property type="match status" value="1"/>
</dbReference>
<comment type="caution">
    <text evidence="3">The sequence shown here is derived from an EMBL/GenBank/DDBJ whole genome shotgun (WGS) entry which is preliminary data.</text>
</comment>
<comment type="similarity">
    <text evidence="1">Belongs to the pseudomonas-type ThrB family.</text>
</comment>
<keyword evidence="4" id="KW-1185">Reference proteome</keyword>
<evidence type="ECO:0000256" key="1">
    <source>
        <dbReference type="ARBA" id="ARBA00038240"/>
    </source>
</evidence>
<keyword evidence="3" id="KW-0808">Transferase</keyword>
<dbReference type="InterPro" id="IPR050249">
    <property type="entry name" value="Pseudomonas-type_ThrB"/>
</dbReference>
<protein>
    <submittedName>
        <fullName evidence="3">Homoserine kinase type II</fullName>
    </submittedName>
</protein>
<dbReference type="Proteomes" id="UP000266915">
    <property type="component" value="Unassembled WGS sequence"/>
</dbReference>
<proteinExistence type="inferred from homology"/>
<evidence type="ECO:0000313" key="4">
    <source>
        <dbReference type="Proteomes" id="UP000266915"/>
    </source>
</evidence>
<keyword evidence="3" id="KW-0418">Kinase</keyword>
<evidence type="ECO:0000259" key="2">
    <source>
        <dbReference type="Pfam" id="PF01636"/>
    </source>
</evidence>
<reference evidence="3 4" key="1">
    <citation type="submission" date="2018-11" db="EMBL/GenBank/DDBJ databases">
        <title>Sequencing the genomes of 1000 actinobacteria strains.</title>
        <authorList>
            <person name="Klenk H.-P."/>
        </authorList>
    </citation>
    <scope>NUCLEOTIDE SEQUENCE [LARGE SCALE GENOMIC DNA]</scope>
    <source>
        <strain evidence="3 4">DSM 14012</strain>
    </source>
</reference>
<organism evidence="3 4">
    <name type="scientific">Plantibacter flavus</name>
    <dbReference type="NCBI Taxonomy" id="150123"/>
    <lineage>
        <taxon>Bacteria</taxon>
        <taxon>Bacillati</taxon>
        <taxon>Actinomycetota</taxon>
        <taxon>Actinomycetes</taxon>
        <taxon>Micrococcales</taxon>
        <taxon>Microbacteriaceae</taxon>
        <taxon>Plantibacter</taxon>
    </lineage>
</organism>
<dbReference type="Gene3D" id="3.90.1200.10">
    <property type="match status" value="1"/>
</dbReference>
<accession>A0A3N2C8I3</accession>
<dbReference type="InterPro" id="IPR002575">
    <property type="entry name" value="Aminoglycoside_PTrfase"/>
</dbReference>
<dbReference type="Pfam" id="PF01636">
    <property type="entry name" value="APH"/>
    <property type="match status" value="1"/>
</dbReference>
<gene>
    <name evidence="3" type="ORF">EDD42_3738</name>
</gene>
<dbReference type="PANTHER" id="PTHR21064:SF6">
    <property type="entry name" value="AMINOGLYCOSIDE PHOSPHOTRANSFERASE DOMAIN-CONTAINING PROTEIN"/>
    <property type="match status" value="1"/>
</dbReference>
<dbReference type="AlphaFoldDB" id="A0A3N2C8I3"/>
<dbReference type="InterPro" id="IPR011009">
    <property type="entry name" value="Kinase-like_dom_sf"/>
</dbReference>
<dbReference type="EMBL" id="RKHL01000001">
    <property type="protein sequence ID" value="ROR83624.1"/>
    <property type="molecule type" value="Genomic_DNA"/>
</dbReference>
<dbReference type="RefSeq" id="WP_085511424.1">
    <property type="nucleotide sequence ID" value="NZ_FXAP01000002.1"/>
</dbReference>
<dbReference type="SUPFAM" id="SSF56112">
    <property type="entry name" value="Protein kinase-like (PK-like)"/>
    <property type="match status" value="1"/>
</dbReference>
<name>A0A3N2C8I3_9MICO</name>
<dbReference type="GO" id="GO:0019202">
    <property type="term" value="F:amino acid kinase activity"/>
    <property type="evidence" value="ECO:0007669"/>
    <property type="project" value="TreeGrafter"/>
</dbReference>